<feature type="domain" description="N-acetyltransferase" evidence="1">
    <location>
        <begin position="1"/>
        <end position="130"/>
    </location>
</feature>
<dbReference type="Gene3D" id="3.40.630.30">
    <property type="match status" value="1"/>
</dbReference>
<dbReference type="AlphaFoldDB" id="A0A3S2UIH4"/>
<accession>A0A3S2UIH4</accession>
<evidence type="ECO:0000259" key="1">
    <source>
        <dbReference type="PROSITE" id="PS51186"/>
    </source>
</evidence>
<protein>
    <submittedName>
        <fullName evidence="2">GNAT family N-acetyltransferase</fullName>
    </submittedName>
</protein>
<dbReference type="CDD" id="cd04301">
    <property type="entry name" value="NAT_SF"/>
    <property type="match status" value="1"/>
</dbReference>
<dbReference type="OrthoDB" id="9796171at2"/>
<sequence>MLRLRSEVFVVEQQCLFPDIDGLDPACLHLSAWRGEHLLAYARLMPPGLKAPAPVIGRVVTAPEARGIGLGHQLNRQAVQACLQRWPGQGITLFAQAHLQDFYGRAGFVGVGEPFDEDGILHREMHRPPGDLL</sequence>
<keyword evidence="3" id="KW-1185">Reference proteome</keyword>
<evidence type="ECO:0000313" key="3">
    <source>
        <dbReference type="Proteomes" id="UP000288587"/>
    </source>
</evidence>
<organism evidence="2 3">
    <name type="scientific">Inhella crocodyli</name>
    <dbReference type="NCBI Taxonomy" id="2499851"/>
    <lineage>
        <taxon>Bacteria</taxon>
        <taxon>Pseudomonadati</taxon>
        <taxon>Pseudomonadota</taxon>
        <taxon>Betaproteobacteria</taxon>
        <taxon>Burkholderiales</taxon>
        <taxon>Sphaerotilaceae</taxon>
        <taxon>Inhella</taxon>
    </lineage>
</organism>
<dbReference type="EMBL" id="SACM01000001">
    <property type="protein sequence ID" value="RVT88973.1"/>
    <property type="molecule type" value="Genomic_DNA"/>
</dbReference>
<dbReference type="InterPro" id="IPR000182">
    <property type="entry name" value="GNAT_dom"/>
</dbReference>
<dbReference type="InterPro" id="IPR016181">
    <property type="entry name" value="Acyl_CoA_acyltransferase"/>
</dbReference>
<evidence type="ECO:0000313" key="2">
    <source>
        <dbReference type="EMBL" id="RVT88973.1"/>
    </source>
</evidence>
<dbReference type="GO" id="GO:0016747">
    <property type="term" value="F:acyltransferase activity, transferring groups other than amino-acyl groups"/>
    <property type="evidence" value="ECO:0007669"/>
    <property type="project" value="InterPro"/>
</dbReference>
<proteinExistence type="predicted"/>
<dbReference type="Proteomes" id="UP000288587">
    <property type="component" value="Unassembled WGS sequence"/>
</dbReference>
<dbReference type="Pfam" id="PF13673">
    <property type="entry name" value="Acetyltransf_10"/>
    <property type="match status" value="1"/>
</dbReference>
<name>A0A3S2UIH4_9BURK</name>
<keyword evidence="2" id="KW-0808">Transferase</keyword>
<reference evidence="2 3" key="1">
    <citation type="submission" date="2019-01" db="EMBL/GenBank/DDBJ databases">
        <authorList>
            <person name="Chen W.-M."/>
        </authorList>
    </citation>
    <scope>NUCLEOTIDE SEQUENCE [LARGE SCALE GENOMIC DNA]</scope>
    <source>
        <strain evidence="2 3">CCP-18</strain>
    </source>
</reference>
<dbReference type="SUPFAM" id="SSF55729">
    <property type="entry name" value="Acyl-CoA N-acyltransferases (Nat)"/>
    <property type="match status" value="1"/>
</dbReference>
<gene>
    <name evidence="2" type="ORF">EOD73_05245</name>
</gene>
<dbReference type="PROSITE" id="PS51186">
    <property type="entry name" value="GNAT"/>
    <property type="match status" value="1"/>
</dbReference>
<comment type="caution">
    <text evidence="2">The sequence shown here is derived from an EMBL/GenBank/DDBJ whole genome shotgun (WGS) entry which is preliminary data.</text>
</comment>